<dbReference type="EMBL" id="LTAY01000019">
    <property type="protein sequence ID" value="OPX50094.1"/>
    <property type="molecule type" value="Genomic_DNA"/>
</dbReference>
<name>A0A1V4SYH0_9CLOT</name>
<feature type="transmembrane region" description="Helical" evidence="9">
    <location>
        <begin position="165"/>
        <end position="186"/>
    </location>
</feature>
<evidence type="ECO:0000259" key="10">
    <source>
        <dbReference type="Pfam" id="PF00909"/>
    </source>
</evidence>
<feature type="transmembrane region" description="Helical" evidence="9">
    <location>
        <begin position="99"/>
        <end position="119"/>
    </location>
</feature>
<evidence type="ECO:0000256" key="9">
    <source>
        <dbReference type="RuleBase" id="RU362002"/>
    </source>
</evidence>
<dbReference type="InterPro" id="IPR029020">
    <property type="entry name" value="Ammonium/urea_transptr"/>
</dbReference>
<dbReference type="Proteomes" id="UP000191448">
    <property type="component" value="Unassembled WGS sequence"/>
</dbReference>
<feature type="transmembrane region" description="Helical" evidence="9">
    <location>
        <begin position="348"/>
        <end position="370"/>
    </location>
</feature>
<feature type="transmembrane region" description="Helical" evidence="9">
    <location>
        <begin position="47"/>
        <end position="67"/>
    </location>
</feature>
<organism evidence="11 12">
    <name type="scientific">Clostridium thermobutyricum DSM 4928</name>
    <dbReference type="NCBI Taxonomy" id="1121339"/>
    <lineage>
        <taxon>Bacteria</taxon>
        <taxon>Bacillati</taxon>
        <taxon>Bacillota</taxon>
        <taxon>Clostridia</taxon>
        <taxon>Eubacteriales</taxon>
        <taxon>Clostridiaceae</taxon>
        <taxon>Clostridium</taxon>
    </lineage>
</organism>
<dbReference type="Gene3D" id="1.10.3430.10">
    <property type="entry name" value="Ammonium transporter AmtB like domains"/>
    <property type="match status" value="1"/>
</dbReference>
<keyword evidence="7 9" id="KW-0924">Ammonia transport</keyword>
<feature type="domain" description="Ammonium transporter AmtB-like" evidence="10">
    <location>
        <begin position="12"/>
        <end position="397"/>
    </location>
</feature>
<dbReference type="RefSeq" id="WP_080021689.1">
    <property type="nucleotide sequence ID" value="NZ_LTAY01000019.1"/>
</dbReference>
<sequence>MFNEIIHSNETFMIISTILVFLMTPGLAFFYGGLVEKKNSLTIMLQIFLAIGVVGLLWIFGGFSLVFGKDIHGIIGNPLQYFGFKNITFNVNAQYGSTIPFLLFFMYQLMFAIITLPLMTGAMANRMKIGGWVIFLIVWMILVYFPVAHWVWGGGFLAKMGFVDFAGGTVIHATAGFSGLAAIFILGKRKVVSGKAPFNLGLVAIGTALLLFGWFGFNSGGVLAANGLASIAFTNTGVAAITSMIVWTIIVYIETKKFSLLELFVGAVAGLATITPASGYVTPDSAVIIGAVAAIFCFACVKFAKKMQWDDALDVWGTHGMGGVLGTLAVGVLANSLVNGVHASVHQFLIQLFGVVLVSVYAFVVSFIVIKIMDKVLDIRTTEEQQRIGLDKTLLGEEYSIDD</sequence>
<feature type="transmembrane region" description="Helical" evidence="9">
    <location>
        <begin position="260"/>
        <end position="280"/>
    </location>
</feature>
<proteinExistence type="inferred from homology"/>
<comment type="caution">
    <text evidence="11">The sequence shown here is derived from an EMBL/GenBank/DDBJ whole genome shotgun (WGS) entry which is preliminary data.</text>
</comment>
<feature type="transmembrane region" description="Helical" evidence="9">
    <location>
        <begin position="286"/>
        <end position="304"/>
    </location>
</feature>
<comment type="subcellular location">
    <subcellularLocation>
        <location evidence="9">Cell membrane</location>
        <topology evidence="9">Multi-pass membrane protein</topology>
    </subcellularLocation>
    <subcellularLocation>
        <location evidence="1">Membrane</location>
        <topology evidence="1">Multi-pass membrane protein</topology>
    </subcellularLocation>
</comment>
<evidence type="ECO:0000256" key="1">
    <source>
        <dbReference type="ARBA" id="ARBA00004141"/>
    </source>
</evidence>
<protein>
    <recommendedName>
        <fullName evidence="8 9">Ammonium transporter</fullName>
    </recommendedName>
</protein>
<dbReference type="GO" id="GO:0008519">
    <property type="term" value="F:ammonium channel activity"/>
    <property type="evidence" value="ECO:0007669"/>
    <property type="project" value="InterPro"/>
</dbReference>
<dbReference type="OrthoDB" id="9814202at2"/>
<evidence type="ECO:0000256" key="5">
    <source>
        <dbReference type="ARBA" id="ARBA00022989"/>
    </source>
</evidence>
<keyword evidence="6 9" id="KW-0472">Membrane</keyword>
<reference evidence="11 12" key="1">
    <citation type="submission" date="2016-02" db="EMBL/GenBank/DDBJ databases">
        <title>Genome sequence of Clostridium thermobutyricum DSM 4928.</title>
        <authorList>
            <person name="Poehlein A."/>
            <person name="Daniel R."/>
        </authorList>
    </citation>
    <scope>NUCLEOTIDE SEQUENCE [LARGE SCALE GENOMIC DNA]</scope>
    <source>
        <strain evidence="11 12">DSM 4928</strain>
    </source>
</reference>
<dbReference type="GO" id="GO:0005886">
    <property type="term" value="C:plasma membrane"/>
    <property type="evidence" value="ECO:0007669"/>
    <property type="project" value="UniProtKB-SubCell"/>
</dbReference>
<evidence type="ECO:0000256" key="6">
    <source>
        <dbReference type="ARBA" id="ARBA00023136"/>
    </source>
</evidence>
<dbReference type="InterPro" id="IPR001905">
    <property type="entry name" value="Ammonium_transpt"/>
</dbReference>
<feature type="transmembrane region" description="Helical" evidence="9">
    <location>
        <begin position="229"/>
        <end position="253"/>
    </location>
</feature>
<dbReference type="InterPro" id="IPR024041">
    <property type="entry name" value="NH4_transpt_AmtB-like_dom"/>
</dbReference>
<feature type="transmembrane region" description="Helical" evidence="9">
    <location>
        <begin position="131"/>
        <end position="153"/>
    </location>
</feature>
<feature type="transmembrane region" description="Helical" evidence="9">
    <location>
        <begin position="12"/>
        <end position="35"/>
    </location>
</feature>
<comment type="similarity">
    <text evidence="2 9">Belongs to the ammonia transporter channel (TC 1.A.11.2) family.</text>
</comment>
<dbReference type="AlphaFoldDB" id="A0A1V4SYH0"/>
<evidence type="ECO:0000256" key="2">
    <source>
        <dbReference type="ARBA" id="ARBA00005887"/>
    </source>
</evidence>
<dbReference type="PANTHER" id="PTHR43029">
    <property type="entry name" value="AMMONIUM TRANSPORTER MEP2"/>
    <property type="match status" value="1"/>
</dbReference>
<dbReference type="PROSITE" id="PS01219">
    <property type="entry name" value="AMMONIUM_TRANSP"/>
    <property type="match status" value="1"/>
</dbReference>
<keyword evidence="4 9" id="KW-0812">Transmembrane</keyword>
<dbReference type="NCBIfam" id="TIGR00836">
    <property type="entry name" value="amt"/>
    <property type="match status" value="1"/>
</dbReference>
<accession>A0A1V4SYH0</accession>
<evidence type="ECO:0000313" key="12">
    <source>
        <dbReference type="Proteomes" id="UP000191448"/>
    </source>
</evidence>
<evidence type="ECO:0000256" key="4">
    <source>
        <dbReference type="ARBA" id="ARBA00022692"/>
    </source>
</evidence>
<evidence type="ECO:0000313" key="11">
    <source>
        <dbReference type="EMBL" id="OPX50094.1"/>
    </source>
</evidence>
<evidence type="ECO:0000256" key="7">
    <source>
        <dbReference type="ARBA" id="ARBA00023177"/>
    </source>
</evidence>
<dbReference type="Pfam" id="PF00909">
    <property type="entry name" value="Ammonium_transp"/>
    <property type="match status" value="1"/>
</dbReference>
<evidence type="ECO:0000256" key="3">
    <source>
        <dbReference type="ARBA" id="ARBA00022448"/>
    </source>
</evidence>
<dbReference type="SUPFAM" id="SSF111352">
    <property type="entry name" value="Ammonium transporter"/>
    <property type="match status" value="1"/>
</dbReference>
<dbReference type="InterPro" id="IPR018047">
    <property type="entry name" value="Ammonium_transpt_CS"/>
</dbReference>
<feature type="transmembrane region" description="Helical" evidence="9">
    <location>
        <begin position="198"/>
        <end position="217"/>
    </location>
</feature>
<dbReference type="PANTHER" id="PTHR43029:SF10">
    <property type="entry name" value="AMMONIUM TRANSPORTER MEP2"/>
    <property type="match status" value="1"/>
</dbReference>
<keyword evidence="5 9" id="KW-1133">Transmembrane helix</keyword>
<evidence type="ECO:0000256" key="8">
    <source>
        <dbReference type="ARBA" id="ARBA00050025"/>
    </source>
</evidence>
<keyword evidence="3 9" id="KW-0813">Transport</keyword>
<feature type="transmembrane region" description="Helical" evidence="9">
    <location>
        <begin position="316"/>
        <end position="336"/>
    </location>
</feature>
<gene>
    <name evidence="11" type="primary">nrgA</name>
    <name evidence="11" type="ORF">CLTHE_03060</name>
</gene>